<dbReference type="PANTHER" id="PTHR43712">
    <property type="entry name" value="PUTATIVE (AFU_ORTHOLOGUE AFUA_4G14580)-RELATED"/>
    <property type="match status" value="1"/>
</dbReference>
<keyword evidence="7" id="KW-1185">Reference proteome</keyword>
<evidence type="ECO:0000256" key="3">
    <source>
        <dbReference type="ARBA" id="ARBA00022691"/>
    </source>
</evidence>
<evidence type="ECO:0000256" key="2">
    <source>
        <dbReference type="ARBA" id="ARBA00022679"/>
    </source>
</evidence>
<dbReference type="Proteomes" id="UP000078113">
    <property type="component" value="Unassembled WGS sequence"/>
</dbReference>
<evidence type="ECO:0000313" key="7">
    <source>
        <dbReference type="Proteomes" id="UP000078113"/>
    </source>
</evidence>
<accession>A0A8X7N4B6</accession>
<dbReference type="GO" id="GO:0008171">
    <property type="term" value="F:O-methyltransferase activity"/>
    <property type="evidence" value="ECO:0007669"/>
    <property type="project" value="InterPro"/>
</dbReference>
<evidence type="ECO:0000256" key="1">
    <source>
        <dbReference type="ARBA" id="ARBA00022603"/>
    </source>
</evidence>
<dbReference type="InterPro" id="IPR036390">
    <property type="entry name" value="WH_DNA-bd_sf"/>
</dbReference>
<dbReference type="SUPFAM" id="SSF53335">
    <property type="entry name" value="S-adenosyl-L-methionine-dependent methyltransferases"/>
    <property type="match status" value="1"/>
</dbReference>
<proteinExistence type="predicted"/>
<dbReference type="GO" id="GO:0032259">
    <property type="term" value="P:methylation"/>
    <property type="evidence" value="ECO:0007669"/>
    <property type="project" value="UniProtKB-KW"/>
</dbReference>
<comment type="caution">
    <text evidence="6">The sequence shown here is derived from an EMBL/GenBank/DDBJ whole genome shotgun (WGS) entry which is preliminary data.</text>
</comment>
<dbReference type="AlphaFoldDB" id="A0A8X7N4B6"/>
<reference evidence="6" key="2">
    <citation type="journal article" date="2019" name="IMA Fungus">
        <title>Genome sequencing and comparison of five Tilletia species to identify candidate genes for the detection of regulated species infecting wheat.</title>
        <authorList>
            <person name="Nguyen H.D.T."/>
            <person name="Sultana T."/>
            <person name="Kesanakurti P."/>
            <person name="Hambleton S."/>
        </authorList>
    </citation>
    <scope>NUCLEOTIDE SEQUENCE</scope>
    <source>
        <strain evidence="6">DAOMC 236422</strain>
    </source>
</reference>
<dbReference type="PANTHER" id="PTHR43712:SF2">
    <property type="entry name" value="O-METHYLTRANSFERASE CICE"/>
    <property type="match status" value="1"/>
</dbReference>
<organism evidence="6 7">
    <name type="scientific">Tilletia walkeri</name>
    <dbReference type="NCBI Taxonomy" id="117179"/>
    <lineage>
        <taxon>Eukaryota</taxon>
        <taxon>Fungi</taxon>
        <taxon>Dikarya</taxon>
        <taxon>Basidiomycota</taxon>
        <taxon>Ustilaginomycotina</taxon>
        <taxon>Exobasidiomycetes</taxon>
        <taxon>Tilletiales</taxon>
        <taxon>Tilletiaceae</taxon>
        <taxon>Tilletia</taxon>
    </lineage>
</organism>
<protein>
    <recommendedName>
        <fullName evidence="5">O-methyltransferase C-terminal domain-containing protein</fullName>
    </recommendedName>
</protein>
<keyword evidence="3" id="KW-0949">S-adenosyl-L-methionine</keyword>
<evidence type="ECO:0000313" key="6">
    <source>
        <dbReference type="EMBL" id="KAE8265884.1"/>
    </source>
</evidence>
<dbReference type="InterPro" id="IPR001077">
    <property type="entry name" value="COMT_C"/>
</dbReference>
<sequence length="458" mass="49777">MATLSPESTKLIELITSATASIEKAYASNNQPLPTLGTDGRTPSASDASASDRGPGTLPSAELVRAIQLLKGATTQLLAQLVPPPLYCAELALSSLDSAAIGVVAKHRVADIIHKHDPDATKGVPISTIAEETGLDSRHLARVIRSLASKHVFLELSPDTFTNSRHAAPLRSDTATSCVHAYTHWVWDVLPSASKLDEGLSDKEHSASFSVAHSGAARAFGGVFWEFLGREPERGRIFNEAMKEATQHVSISESIFEDVPWEEDFGAKNSKGVFVDVGAGAGHQALSVAPKLPGWEFIIEDLPNVLDSSAKELWTTRGSQYNYKLVPQNFFEAQSVKGADVYYMKHIIHDWPDKESVQILKHLRDAADVSRTRLLIADIIIQPALPPTSDTAPLLANLGGGASMTHKLDMIMMTLLEAQERTQAEFEENVLGPAGWKLSKVHYIRSHMRFAVLECVPI</sequence>
<gene>
    <name evidence="6" type="ORF">A4X09_0g6462</name>
</gene>
<dbReference type="Pfam" id="PF00891">
    <property type="entry name" value="Methyltransf_2"/>
    <property type="match status" value="1"/>
</dbReference>
<feature type="domain" description="O-methyltransferase C-terminal" evidence="5">
    <location>
        <begin position="218"/>
        <end position="436"/>
    </location>
</feature>
<dbReference type="InterPro" id="IPR016461">
    <property type="entry name" value="COMT-like"/>
</dbReference>
<reference evidence="6" key="1">
    <citation type="submission" date="2016-04" db="EMBL/GenBank/DDBJ databases">
        <authorList>
            <person name="Nguyen H.D."/>
            <person name="Samba Siva P."/>
            <person name="Cullis J."/>
            <person name="Levesque C.A."/>
            <person name="Hambleton S."/>
        </authorList>
    </citation>
    <scope>NUCLEOTIDE SEQUENCE</scope>
    <source>
        <strain evidence="6">DAOMC 236422</strain>
    </source>
</reference>
<keyword evidence="1" id="KW-0489">Methyltransferase</keyword>
<evidence type="ECO:0000259" key="5">
    <source>
        <dbReference type="Pfam" id="PF00891"/>
    </source>
</evidence>
<dbReference type="SUPFAM" id="SSF46785">
    <property type="entry name" value="Winged helix' DNA-binding domain"/>
    <property type="match status" value="1"/>
</dbReference>
<dbReference type="InterPro" id="IPR036388">
    <property type="entry name" value="WH-like_DNA-bd_sf"/>
</dbReference>
<dbReference type="EMBL" id="LWDG02000417">
    <property type="protein sequence ID" value="KAE8265884.1"/>
    <property type="molecule type" value="Genomic_DNA"/>
</dbReference>
<name>A0A8X7N4B6_9BASI</name>
<dbReference type="Gene3D" id="3.40.50.150">
    <property type="entry name" value="Vaccinia Virus protein VP39"/>
    <property type="match status" value="1"/>
</dbReference>
<dbReference type="Gene3D" id="1.10.10.10">
    <property type="entry name" value="Winged helix-like DNA-binding domain superfamily/Winged helix DNA-binding domain"/>
    <property type="match status" value="1"/>
</dbReference>
<dbReference type="InterPro" id="IPR029063">
    <property type="entry name" value="SAM-dependent_MTases_sf"/>
</dbReference>
<keyword evidence="2" id="KW-0808">Transferase</keyword>
<dbReference type="PROSITE" id="PS51683">
    <property type="entry name" value="SAM_OMT_II"/>
    <property type="match status" value="1"/>
</dbReference>
<evidence type="ECO:0000256" key="4">
    <source>
        <dbReference type="SAM" id="MobiDB-lite"/>
    </source>
</evidence>
<feature type="region of interest" description="Disordered" evidence="4">
    <location>
        <begin position="29"/>
        <end position="57"/>
    </location>
</feature>